<evidence type="ECO:0000313" key="9">
    <source>
        <dbReference type="Proteomes" id="UP000823615"/>
    </source>
</evidence>
<keyword evidence="2 6" id="KW-0808">Transferase</keyword>
<dbReference type="Gene3D" id="3.30.230.10">
    <property type="match status" value="1"/>
</dbReference>
<dbReference type="PANTHER" id="PTHR43527">
    <property type="entry name" value="4-DIPHOSPHOCYTIDYL-2-C-METHYL-D-ERYTHRITOL KINASE, CHLOROPLASTIC"/>
    <property type="match status" value="1"/>
</dbReference>
<dbReference type="Proteomes" id="UP000823615">
    <property type="component" value="Unassembled WGS sequence"/>
</dbReference>
<dbReference type="InterPro" id="IPR014721">
    <property type="entry name" value="Ribsml_uS5_D2-typ_fold_subgr"/>
</dbReference>
<evidence type="ECO:0000256" key="1">
    <source>
        <dbReference type="ARBA" id="ARBA00017473"/>
    </source>
</evidence>
<dbReference type="GO" id="GO:0050515">
    <property type="term" value="F:4-(cytidine 5'-diphospho)-2-C-methyl-D-erythritol kinase activity"/>
    <property type="evidence" value="ECO:0007669"/>
    <property type="project" value="UniProtKB-UniRule"/>
</dbReference>
<dbReference type="Pfam" id="PF00288">
    <property type="entry name" value="GHMP_kinases_N"/>
    <property type="match status" value="1"/>
</dbReference>
<feature type="active site" evidence="6">
    <location>
        <position position="8"/>
    </location>
</feature>
<feature type="active site" evidence="6">
    <location>
        <position position="135"/>
    </location>
</feature>
<evidence type="ECO:0000256" key="4">
    <source>
        <dbReference type="ARBA" id="ARBA00022777"/>
    </source>
</evidence>
<dbReference type="GO" id="GO:0005524">
    <property type="term" value="F:ATP binding"/>
    <property type="evidence" value="ECO:0007669"/>
    <property type="project" value="UniProtKB-UniRule"/>
</dbReference>
<accession>A0A9D9E2D3</accession>
<reference evidence="8" key="1">
    <citation type="submission" date="2020-10" db="EMBL/GenBank/DDBJ databases">
        <authorList>
            <person name="Gilroy R."/>
        </authorList>
    </citation>
    <scope>NUCLEOTIDE SEQUENCE</scope>
    <source>
        <strain evidence="8">7293</strain>
    </source>
</reference>
<dbReference type="InterPro" id="IPR006204">
    <property type="entry name" value="GHMP_kinase_N_dom"/>
</dbReference>
<comment type="caution">
    <text evidence="8">The sequence shown here is derived from an EMBL/GenBank/DDBJ whole genome shotgun (WGS) entry which is preliminary data.</text>
</comment>
<dbReference type="InterPro" id="IPR004424">
    <property type="entry name" value="IspE"/>
</dbReference>
<sequence>MKLVANAKINIGLSVGAKRADGYHDIETVMALISLCDTIEADVYPSEHTEIIIEGNESYLGGKIDLMEKAARFYSEISGWKFSLHLKIEKNIPVMAGLGGGSSDAATVLSYLDSLSPRPFGRERLVSVSQAIGSDVPFFVSGFKGAYVTGRGEVVREDEVPSGASVLLFFPSGAVSTLEAYRKLDSIEREIGHIKPLCGRWPEKKDYPNHFELVLSRCAQDVMPSEVIASGTFVSLTGSGSAWYALFSPEKSIKFDNPEKYGIVSAYII</sequence>
<dbReference type="InterPro" id="IPR036554">
    <property type="entry name" value="GHMP_kinase_C_sf"/>
</dbReference>
<evidence type="ECO:0000256" key="5">
    <source>
        <dbReference type="ARBA" id="ARBA00022840"/>
    </source>
</evidence>
<keyword evidence="4 6" id="KW-0418">Kinase</keyword>
<reference evidence="8" key="2">
    <citation type="journal article" date="2021" name="PeerJ">
        <title>Extensive microbial diversity within the chicken gut microbiome revealed by metagenomics and culture.</title>
        <authorList>
            <person name="Gilroy R."/>
            <person name="Ravi A."/>
            <person name="Getino M."/>
            <person name="Pursley I."/>
            <person name="Horton D.L."/>
            <person name="Alikhan N.F."/>
            <person name="Baker D."/>
            <person name="Gharbi K."/>
            <person name="Hall N."/>
            <person name="Watson M."/>
            <person name="Adriaenssens E.M."/>
            <person name="Foster-Nyarko E."/>
            <person name="Jarju S."/>
            <person name="Secka A."/>
            <person name="Antonio M."/>
            <person name="Oren A."/>
            <person name="Chaudhuri R.R."/>
            <person name="La Ragione R."/>
            <person name="Hildebrand F."/>
            <person name="Pallen M.J."/>
        </authorList>
    </citation>
    <scope>NUCLEOTIDE SEQUENCE</scope>
    <source>
        <strain evidence="8">7293</strain>
    </source>
</reference>
<dbReference type="AlphaFoldDB" id="A0A9D9E2D3"/>
<feature type="domain" description="GHMP kinase N-terminal" evidence="7">
    <location>
        <begin position="66"/>
        <end position="142"/>
    </location>
</feature>
<proteinExistence type="inferred from homology"/>
<dbReference type="EMBL" id="JADIMT010000077">
    <property type="protein sequence ID" value="MBO8436660.1"/>
    <property type="molecule type" value="Genomic_DNA"/>
</dbReference>
<dbReference type="PIRSF" id="PIRSF010376">
    <property type="entry name" value="IspE"/>
    <property type="match status" value="1"/>
</dbReference>
<dbReference type="PANTHER" id="PTHR43527:SF2">
    <property type="entry name" value="4-DIPHOSPHOCYTIDYL-2-C-METHYL-D-ERYTHRITOL KINASE, CHLOROPLASTIC"/>
    <property type="match status" value="1"/>
</dbReference>
<evidence type="ECO:0000256" key="2">
    <source>
        <dbReference type="ARBA" id="ARBA00022679"/>
    </source>
</evidence>
<comment type="function">
    <text evidence="6">Catalyzes the phosphorylation of the position 2 hydroxy group of 4-diphosphocytidyl-2C-methyl-D-erythritol.</text>
</comment>
<gene>
    <name evidence="6" type="primary">ispE</name>
    <name evidence="8" type="ORF">IAA97_06745</name>
</gene>
<keyword evidence="3 6" id="KW-0547">Nucleotide-binding</keyword>
<dbReference type="Gene3D" id="3.30.70.890">
    <property type="entry name" value="GHMP kinase, C-terminal domain"/>
    <property type="match status" value="1"/>
</dbReference>
<dbReference type="SUPFAM" id="SSF55060">
    <property type="entry name" value="GHMP Kinase, C-terminal domain"/>
    <property type="match status" value="1"/>
</dbReference>
<evidence type="ECO:0000259" key="7">
    <source>
        <dbReference type="Pfam" id="PF00288"/>
    </source>
</evidence>
<organism evidence="8 9">
    <name type="scientific">Candidatus Ornithospirochaeta stercoripullorum</name>
    <dbReference type="NCBI Taxonomy" id="2840899"/>
    <lineage>
        <taxon>Bacteria</taxon>
        <taxon>Pseudomonadati</taxon>
        <taxon>Spirochaetota</taxon>
        <taxon>Spirochaetia</taxon>
        <taxon>Spirochaetales</taxon>
        <taxon>Spirochaetaceae</taxon>
        <taxon>Spirochaetaceae incertae sedis</taxon>
        <taxon>Candidatus Ornithospirochaeta</taxon>
    </lineage>
</organism>
<dbReference type="GO" id="GO:0016114">
    <property type="term" value="P:terpenoid biosynthetic process"/>
    <property type="evidence" value="ECO:0007669"/>
    <property type="project" value="InterPro"/>
</dbReference>
<comment type="pathway">
    <text evidence="6">Isoprenoid biosynthesis; isopentenyl diphosphate biosynthesis via DXP pathway; isopentenyl diphosphate from 1-deoxy-D-xylulose 5-phosphate: step 3/6.</text>
</comment>
<dbReference type="HAMAP" id="MF_00061">
    <property type="entry name" value="IspE"/>
    <property type="match status" value="1"/>
</dbReference>
<dbReference type="SUPFAM" id="SSF54211">
    <property type="entry name" value="Ribosomal protein S5 domain 2-like"/>
    <property type="match status" value="1"/>
</dbReference>
<evidence type="ECO:0000313" key="8">
    <source>
        <dbReference type="EMBL" id="MBO8436660.1"/>
    </source>
</evidence>
<dbReference type="EC" id="2.7.1.148" evidence="6"/>
<evidence type="ECO:0000256" key="3">
    <source>
        <dbReference type="ARBA" id="ARBA00022741"/>
    </source>
</evidence>
<dbReference type="InterPro" id="IPR020568">
    <property type="entry name" value="Ribosomal_Su5_D2-typ_SF"/>
</dbReference>
<feature type="binding site" evidence="6">
    <location>
        <begin position="93"/>
        <end position="103"/>
    </location>
    <ligand>
        <name>ATP</name>
        <dbReference type="ChEBI" id="CHEBI:30616"/>
    </ligand>
</feature>
<protein>
    <recommendedName>
        <fullName evidence="1 6">4-diphosphocytidyl-2-C-methyl-D-erythritol kinase</fullName>
        <shortName evidence="6">CMK</shortName>
        <ecNumber evidence="6">2.7.1.148</ecNumber>
    </recommendedName>
    <alternativeName>
        <fullName evidence="6">4-(cytidine-5'-diphospho)-2-C-methyl-D-erythritol kinase</fullName>
    </alternativeName>
</protein>
<name>A0A9D9E2D3_9SPIO</name>
<evidence type="ECO:0000256" key="6">
    <source>
        <dbReference type="HAMAP-Rule" id="MF_00061"/>
    </source>
</evidence>
<keyword evidence="5 6" id="KW-0067">ATP-binding</keyword>
<comment type="similarity">
    <text evidence="6">Belongs to the GHMP kinase family. IspE subfamily.</text>
</comment>
<comment type="catalytic activity">
    <reaction evidence="6">
        <text>4-CDP-2-C-methyl-D-erythritol + ATP = 4-CDP-2-C-methyl-D-erythritol 2-phosphate + ADP + H(+)</text>
        <dbReference type="Rhea" id="RHEA:18437"/>
        <dbReference type="ChEBI" id="CHEBI:15378"/>
        <dbReference type="ChEBI" id="CHEBI:30616"/>
        <dbReference type="ChEBI" id="CHEBI:57823"/>
        <dbReference type="ChEBI" id="CHEBI:57919"/>
        <dbReference type="ChEBI" id="CHEBI:456216"/>
        <dbReference type="EC" id="2.7.1.148"/>
    </reaction>
</comment>
<keyword evidence="6" id="KW-0414">Isoprene biosynthesis</keyword>
<dbReference type="GO" id="GO:0019288">
    <property type="term" value="P:isopentenyl diphosphate biosynthetic process, methylerythritol 4-phosphate pathway"/>
    <property type="evidence" value="ECO:0007669"/>
    <property type="project" value="UniProtKB-UniRule"/>
</dbReference>